<protein>
    <submittedName>
        <fullName evidence="2">AbrB/MazE/SpoVT family DNA-binding domain-containing protein</fullName>
    </submittedName>
</protein>
<dbReference type="GO" id="GO:0003677">
    <property type="term" value="F:DNA binding"/>
    <property type="evidence" value="ECO:0007669"/>
    <property type="project" value="UniProtKB-KW"/>
</dbReference>
<gene>
    <name evidence="2" type="ORF">OOZ53_14875</name>
</gene>
<accession>A0ABT4VR41</accession>
<dbReference type="Pfam" id="PF04014">
    <property type="entry name" value="MazE_antitoxin"/>
    <property type="match status" value="1"/>
</dbReference>
<sequence length="74" mass="8309">MLEFKLRKAGNSVVATIPKEILGQLNVKEGDTLFGIQTRDGVLLTPYDPEMAEYMEIARGIMARDRDALRELAK</sequence>
<dbReference type="Proteomes" id="UP001148313">
    <property type="component" value="Unassembled WGS sequence"/>
</dbReference>
<dbReference type="SMART" id="SM00966">
    <property type="entry name" value="SpoVT_AbrB"/>
    <property type="match status" value="1"/>
</dbReference>
<comment type="caution">
    <text evidence="2">The sequence shown here is derived from an EMBL/GenBank/DDBJ whole genome shotgun (WGS) entry which is preliminary data.</text>
</comment>
<dbReference type="RefSeq" id="WP_271090429.1">
    <property type="nucleotide sequence ID" value="NZ_JAPJZH010000009.1"/>
</dbReference>
<feature type="domain" description="SpoVT-AbrB" evidence="1">
    <location>
        <begin position="7"/>
        <end position="50"/>
    </location>
</feature>
<keyword evidence="3" id="KW-1185">Reference proteome</keyword>
<reference evidence="2" key="1">
    <citation type="submission" date="2022-11" db="EMBL/GenBank/DDBJ databases">
        <title>Hoeflea poritis sp. nov., isolated from scleractinian coral Porites lutea.</title>
        <authorList>
            <person name="Zhang G."/>
            <person name="Wei Q."/>
            <person name="Cai L."/>
        </authorList>
    </citation>
    <scope>NUCLEOTIDE SEQUENCE</scope>
    <source>
        <strain evidence="2">E7-10</strain>
    </source>
</reference>
<dbReference type="InterPro" id="IPR013432">
    <property type="entry name" value="Doc_partner"/>
</dbReference>
<dbReference type="InterPro" id="IPR007159">
    <property type="entry name" value="SpoVT-AbrB_dom"/>
</dbReference>
<keyword evidence="2" id="KW-0238">DNA-binding</keyword>
<dbReference type="EMBL" id="JAPJZH010000009">
    <property type="protein sequence ID" value="MDA4846645.1"/>
    <property type="molecule type" value="Genomic_DNA"/>
</dbReference>
<evidence type="ECO:0000259" key="1">
    <source>
        <dbReference type="SMART" id="SM00966"/>
    </source>
</evidence>
<proteinExistence type="predicted"/>
<dbReference type="Gene3D" id="2.10.260.10">
    <property type="match status" value="1"/>
</dbReference>
<dbReference type="SUPFAM" id="SSF89447">
    <property type="entry name" value="AbrB/MazE/MraZ-like"/>
    <property type="match status" value="1"/>
</dbReference>
<dbReference type="InterPro" id="IPR037914">
    <property type="entry name" value="SpoVT-AbrB_sf"/>
</dbReference>
<evidence type="ECO:0000313" key="2">
    <source>
        <dbReference type="EMBL" id="MDA4846645.1"/>
    </source>
</evidence>
<dbReference type="NCBIfam" id="TIGR02609">
    <property type="entry name" value="doc_partner"/>
    <property type="match status" value="1"/>
</dbReference>
<name>A0ABT4VR41_9HYPH</name>
<evidence type="ECO:0000313" key="3">
    <source>
        <dbReference type="Proteomes" id="UP001148313"/>
    </source>
</evidence>
<organism evidence="2 3">
    <name type="scientific">Hoeflea poritis</name>
    <dbReference type="NCBI Taxonomy" id="2993659"/>
    <lineage>
        <taxon>Bacteria</taxon>
        <taxon>Pseudomonadati</taxon>
        <taxon>Pseudomonadota</taxon>
        <taxon>Alphaproteobacteria</taxon>
        <taxon>Hyphomicrobiales</taxon>
        <taxon>Rhizobiaceae</taxon>
        <taxon>Hoeflea</taxon>
    </lineage>
</organism>